<evidence type="ECO:0000256" key="10">
    <source>
        <dbReference type="ARBA" id="ARBA00023136"/>
    </source>
</evidence>
<evidence type="ECO:0000256" key="4">
    <source>
        <dbReference type="ARBA" id="ARBA00022448"/>
    </source>
</evidence>
<organism evidence="13 14">
    <name type="scientific">Methylomonas subterranea</name>
    <dbReference type="NCBI Taxonomy" id="2952225"/>
    <lineage>
        <taxon>Bacteria</taxon>
        <taxon>Pseudomonadati</taxon>
        <taxon>Pseudomonadota</taxon>
        <taxon>Gammaproteobacteria</taxon>
        <taxon>Methylococcales</taxon>
        <taxon>Methylococcaceae</taxon>
        <taxon>Methylomonas</taxon>
    </lineage>
</organism>
<evidence type="ECO:0000256" key="5">
    <source>
        <dbReference type="ARBA" id="ARBA00022475"/>
    </source>
</evidence>
<feature type="region of interest" description="Disordered" evidence="12">
    <location>
        <begin position="98"/>
        <end position="126"/>
    </location>
</feature>
<keyword evidence="9 11" id="KW-0811">Translocation</keyword>
<evidence type="ECO:0000256" key="1">
    <source>
        <dbReference type="ARBA" id="ARBA00004651"/>
    </source>
</evidence>
<evidence type="ECO:0000313" key="13">
    <source>
        <dbReference type="EMBL" id="MCQ8105513.1"/>
    </source>
</evidence>
<keyword evidence="4 11" id="KW-0813">Transport</keyword>
<sequence>MLYQIIIVIHILLGIGIIGLVLMQQGKGADAGAAFGSGASGSVFGAQGSASFLSRTTAIFASLFFVTSLGLAFLSGYQGKKTDIMDVPAVEKTVSDVPLSQNKGDDSVPVATLPEAPAIKEVTPAE</sequence>
<protein>
    <recommendedName>
        <fullName evidence="3 11">Protein-export membrane protein SecG</fullName>
    </recommendedName>
</protein>
<dbReference type="PANTHER" id="PTHR34182:SF1">
    <property type="entry name" value="PROTEIN-EXPORT MEMBRANE PROTEIN SECG"/>
    <property type="match status" value="1"/>
</dbReference>
<feature type="transmembrane region" description="Helical" evidence="11">
    <location>
        <begin position="6"/>
        <end position="23"/>
    </location>
</feature>
<proteinExistence type="inferred from homology"/>
<feature type="transmembrane region" description="Helical" evidence="11">
    <location>
        <begin position="59"/>
        <end position="77"/>
    </location>
</feature>
<dbReference type="InterPro" id="IPR004692">
    <property type="entry name" value="SecG"/>
</dbReference>
<evidence type="ECO:0000256" key="2">
    <source>
        <dbReference type="ARBA" id="ARBA00008445"/>
    </source>
</evidence>
<reference evidence="13 14" key="1">
    <citation type="submission" date="2022-07" db="EMBL/GenBank/DDBJ databases">
        <title>Methylomonas rivi sp. nov., Methylomonas rosea sp. nov., Methylomonas aureus sp. nov. and Methylomonas subterranea sp. nov., four novel methanotrophs isolated from a freshwater creek and the deep terrestrial subsurface.</title>
        <authorList>
            <person name="Abin C."/>
            <person name="Sankaranarayanan K."/>
            <person name="Garner C."/>
            <person name="Sindelar R."/>
            <person name="Kotary K."/>
            <person name="Garner R."/>
            <person name="Barclay S."/>
            <person name="Lawson P."/>
            <person name="Krumholz L."/>
        </authorList>
    </citation>
    <scope>NUCLEOTIDE SEQUENCE [LARGE SCALE GENOMIC DNA]</scope>
    <source>
        <strain evidence="13 14">SURF-2</strain>
    </source>
</reference>
<keyword evidence="10 11" id="KW-0472">Membrane</keyword>
<evidence type="ECO:0000256" key="3">
    <source>
        <dbReference type="ARBA" id="ARBA00017876"/>
    </source>
</evidence>
<dbReference type="EMBL" id="JANIBJ010000031">
    <property type="protein sequence ID" value="MCQ8105513.1"/>
    <property type="molecule type" value="Genomic_DNA"/>
</dbReference>
<evidence type="ECO:0000256" key="12">
    <source>
        <dbReference type="SAM" id="MobiDB-lite"/>
    </source>
</evidence>
<name>A0ABT1TJU3_9GAMM</name>
<keyword evidence="6 11" id="KW-0812">Transmembrane</keyword>
<evidence type="ECO:0000313" key="14">
    <source>
        <dbReference type="Proteomes" id="UP001524499"/>
    </source>
</evidence>
<comment type="similarity">
    <text evidence="2 11">Belongs to the SecG family.</text>
</comment>
<dbReference type="NCBIfam" id="TIGR00810">
    <property type="entry name" value="secG"/>
    <property type="match status" value="1"/>
</dbReference>
<keyword evidence="14" id="KW-1185">Reference proteome</keyword>
<comment type="caution">
    <text evidence="13">The sequence shown here is derived from an EMBL/GenBank/DDBJ whole genome shotgun (WGS) entry which is preliminary data.</text>
</comment>
<keyword evidence="7 11" id="KW-0653">Protein transport</keyword>
<evidence type="ECO:0000256" key="8">
    <source>
        <dbReference type="ARBA" id="ARBA00022989"/>
    </source>
</evidence>
<comment type="subcellular location">
    <subcellularLocation>
        <location evidence="1 11">Cell membrane</location>
        <topology evidence="1 11">Multi-pass membrane protein</topology>
    </subcellularLocation>
</comment>
<keyword evidence="5 11" id="KW-1003">Cell membrane</keyword>
<dbReference type="PRINTS" id="PR01651">
    <property type="entry name" value="SECGEXPORT"/>
</dbReference>
<dbReference type="Proteomes" id="UP001524499">
    <property type="component" value="Unassembled WGS sequence"/>
</dbReference>
<accession>A0ABT1TJU3</accession>
<gene>
    <name evidence="13" type="primary">secG</name>
    <name evidence="13" type="ORF">NP590_15480</name>
</gene>
<dbReference type="RefSeq" id="WP_256603519.1">
    <property type="nucleotide sequence ID" value="NZ_JANIBJ010000031.1"/>
</dbReference>
<keyword evidence="8 11" id="KW-1133">Transmembrane helix</keyword>
<evidence type="ECO:0000256" key="11">
    <source>
        <dbReference type="RuleBase" id="RU365087"/>
    </source>
</evidence>
<dbReference type="Pfam" id="PF03840">
    <property type="entry name" value="SecG"/>
    <property type="match status" value="1"/>
</dbReference>
<evidence type="ECO:0000256" key="6">
    <source>
        <dbReference type="ARBA" id="ARBA00022692"/>
    </source>
</evidence>
<evidence type="ECO:0000256" key="7">
    <source>
        <dbReference type="ARBA" id="ARBA00022927"/>
    </source>
</evidence>
<comment type="function">
    <text evidence="11">Involved in protein export. Participates in an early event of protein translocation.</text>
</comment>
<evidence type="ECO:0000256" key="9">
    <source>
        <dbReference type="ARBA" id="ARBA00023010"/>
    </source>
</evidence>
<dbReference type="PANTHER" id="PTHR34182">
    <property type="entry name" value="PROTEIN-EXPORT MEMBRANE PROTEIN SECG"/>
    <property type="match status" value="1"/>
</dbReference>